<sequence>MNYGKKAGKCKKCGIAHWREVKLHLLQSIFPNGHQPMGRAGTCHGCYRIRKEELKKNPNQPVVGSFTMKLEDVFGDFE</sequence>
<evidence type="ECO:0000313" key="1">
    <source>
        <dbReference type="EMBL" id="GAF78255.1"/>
    </source>
</evidence>
<gene>
    <name evidence="1" type="ORF">S01H1_16028</name>
</gene>
<dbReference type="EMBL" id="BARS01008399">
    <property type="protein sequence ID" value="GAF78255.1"/>
    <property type="molecule type" value="Genomic_DNA"/>
</dbReference>
<proteinExistence type="predicted"/>
<protein>
    <submittedName>
        <fullName evidence="1">Uncharacterized protein</fullName>
    </submittedName>
</protein>
<dbReference type="AlphaFoldDB" id="X0TQ57"/>
<name>X0TQ57_9ZZZZ</name>
<comment type="caution">
    <text evidence="1">The sequence shown here is derived from an EMBL/GenBank/DDBJ whole genome shotgun (WGS) entry which is preliminary data.</text>
</comment>
<accession>X0TQ57</accession>
<organism evidence="1">
    <name type="scientific">marine sediment metagenome</name>
    <dbReference type="NCBI Taxonomy" id="412755"/>
    <lineage>
        <taxon>unclassified sequences</taxon>
        <taxon>metagenomes</taxon>
        <taxon>ecological metagenomes</taxon>
    </lineage>
</organism>
<reference evidence="1" key="1">
    <citation type="journal article" date="2014" name="Front. Microbiol.">
        <title>High frequency of phylogenetically diverse reductive dehalogenase-homologous genes in deep subseafloor sedimentary metagenomes.</title>
        <authorList>
            <person name="Kawai M."/>
            <person name="Futagami T."/>
            <person name="Toyoda A."/>
            <person name="Takaki Y."/>
            <person name="Nishi S."/>
            <person name="Hori S."/>
            <person name="Arai W."/>
            <person name="Tsubouchi T."/>
            <person name="Morono Y."/>
            <person name="Uchiyama I."/>
            <person name="Ito T."/>
            <person name="Fujiyama A."/>
            <person name="Inagaki F."/>
            <person name="Takami H."/>
        </authorList>
    </citation>
    <scope>NUCLEOTIDE SEQUENCE</scope>
    <source>
        <strain evidence="1">Expedition CK06-06</strain>
    </source>
</reference>